<proteinExistence type="predicted"/>
<organism evidence="2 3">
    <name type="scientific">Streptomyces camelliae</name>
    <dbReference type="NCBI Taxonomy" id="3004093"/>
    <lineage>
        <taxon>Bacteria</taxon>
        <taxon>Bacillati</taxon>
        <taxon>Actinomycetota</taxon>
        <taxon>Actinomycetes</taxon>
        <taxon>Kitasatosporales</taxon>
        <taxon>Streptomycetaceae</taxon>
        <taxon>Streptomyces</taxon>
    </lineage>
</organism>
<accession>A0ABY7PDB5</accession>
<sequence>MPAYGFAHLRSRRQHPEILEYLERIQATLDPFQGRFVIHGPPTEVVEGNWPGSMVLIEFPDLARARAWYASPEYQRILRLRTDHIEGDVLLIEGVGPAYDPRERAEKLRAQAETDV</sequence>
<keyword evidence="3" id="KW-1185">Reference proteome</keyword>
<name>A0ABY7PDB5_9ACTN</name>
<evidence type="ECO:0000259" key="1">
    <source>
        <dbReference type="Pfam" id="PF07045"/>
    </source>
</evidence>
<dbReference type="Gene3D" id="3.30.70.100">
    <property type="match status" value="1"/>
</dbReference>
<dbReference type="InterPro" id="IPR010753">
    <property type="entry name" value="DUF1330"/>
</dbReference>
<dbReference type="Pfam" id="PF07045">
    <property type="entry name" value="DUF1330"/>
    <property type="match status" value="1"/>
</dbReference>
<evidence type="ECO:0000313" key="2">
    <source>
        <dbReference type="EMBL" id="WBO68581.1"/>
    </source>
</evidence>
<gene>
    <name evidence="2" type="ORF">O1G22_40095</name>
</gene>
<dbReference type="RefSeq" id="WP_270085813.1">
    <property type="nucleotide sequence ID" value="NZ_CP115300.1"/>
</dbReference>
<dbReference type="PANTHER" id="PTHR41521">
    <property type="match status" value="1"/>
</dbReference>
<feature type="domain" description="DUF1330" evidence="1">
    <location>
        <begin position="3"/>
        <end position="95"/>
    </location>
</feature>
<dbReference type="PANTHER" id="PTHR41521:SF4">
    <property type="entry name" value="BLR0684 PROTEIN"/>
    <property type="match status" value="1"/>
</dbReference>
<dbReference type="SUPFAM" id="SSF54909">
    <property type="entry name" value="Dimeric alpha+beta barrel"/>
    <property type="match status" value="1"/>
</dbReference>
<protein>
    <submittedName>
        <fullName evidence="2">DUF1330 domain-containing protein</fullName>
    </submittedName>
</protein>
<dbReference type="Proteomes" id="UP001212326">
    <property type="component" value="Chromosome"/>
</dbReference>
<evidence type="ECO:0000313" key="3">
    <source>
        <dbReference type="Proteomes" id="UP001212326"/>
    </source>
</evidence>
<reference evidence="2 3" key="1">
    <citation type="submission" date="2022-12" db="EMBL/GenBank/DDBJ databases">
        <authorList>
            <person name="Mo P."/>
        </authorList>
    </citation>
    <scope>NUCLEOTIDE SEQUENCE [LARGE SCALE GENOMIC DNA]</scope>
    <source>
        <strain evidence="2 3">HUAS 2-6</strain>
    </source>
</reference>
<dbReference type="InterPro" id="IPR011008">
    <property type="entry name" value="Dimeric_a/b-barrel"/>
</dbReference>
<dbReference type="EMBL" id="CP115300">
    <property type="protein sequence ID" value="WBO68581.1"/>
    <property type="molecule type" value="Genomic_DNA"/>
</dbReference>